<evidence type="ECO:0000256" key="3">
    <source>
        <dbReference type="ARBA" id="ARBA00022448"/>
    </source>
</evidence>
<evidence type="ECO:0000256" key="4">
    <source>
        <dbReference type="ARBA" id="ARBA00022496"/>
    </source>
</evidence>
<dbReference type="PANTHER" id="PTHR30532:SF1">
    <property type="entry name" value="IRON(3+)-HYDROXAMATE-BINDING PROTEIN FHUD"/>
    <property type="match status" value="1"/>
</dbReference>
<protein>
    <submittedName>
        <fullName evidence="7">ABC transporter substrate-binding protein</fullName>
    </submittedName>
</protein>
<dbReference type="PANTHER" id="PTHR30532">
    <property type="entry name" value="IRON III DICITRATE-BINDING PERIPLASMIC PROTEIN"/>
    <property type="match status" value="1"/>
</dbReference>
<dbReference type="PRINTS" id="PR01715">
    <property type="entry name" value="FERRIBNDNGPP"/>
</dbReference>
<dbReference type="SUPFAM" id="SSF53807">
    <property type="entry name" value="Helical backbone' metal receptor"/>
    <property type="match status" value="1"/>
</dbReference>
<dbReference type="PROSITE" id="PS50983">
    <property type="entry name" value="FE_B12_PBP"/>
    <property type="match status" value="1"/>
</dbReference>
<evidence type="ECO:0000256" key="1">
    <source>
        <dbReference type="ARBA" id="ARBA00004196"/>
    </source>
</evidence>
<accession>A0A963YUF9</accession>
<dbReference type="InterPro" id="IPR002491">
    <property type="entry name" value="ABC_transptr_periplasmic_BD"/>
</dbReference>
<keyword evidence="4" id="KW-0410">Iron transport</keyword>
<feature type="domain" description="Fe/B12 periplasmic-binding" evidence="6">
    <location>
        <begin position="10"/>
        <end position="267"/>
    </location>
</feature>
<dbReference type="GO" id="GO:1901678">
    <property type="term" value="P:iron coordination entity transport"/>
    <property type="evidence" value="ECO:0007669"/>
    <property type="project" value="UniProtKB-ARBA"/>
</dbReference>
<evidence type="ECO:0000259" key="6">
    <source>
        <dbReference type="PROSITE" id="PS50983"/>
    </source>
</evidence>
<proteinExistence type="inferred from homology"/>
<dbReference type="EMBL" id="JAESVB010000012">
    <property type="protein sequence ID" value="MCB8877285.1"/>
    <property type="molecule type" value="Genomic_DNA"/>
</dbReference>
<dbReference type="RefSeq" id="WP_227322940.1">
    <property type="nucleotide sequence ID" value="NZ_JAESVB010000012.1"/>
</dbReference>
<reference evidence="7" key="1">
    <citation type="journal article" date="2021" name="Microorganisms">
        <title>Acidisoma silvae sp. nov. and Acidisomacellulosilytica sp. nov., Two Acidophilic Bacteria Isolated from Decaying Wood, Hydrolyzing Cellulose and Producing Poly-3-hydroxybutyrate.</title>
        <authorList>
            <person name="Mieszkin S."/>
            <person name="Pouder E."/>
            <person name="Uroz S."/>
            <person name="Simon-Colin C."/>
            <person name="Alain K."/>
        </authorList>
    </citation>
    <scope>NUCLEOTIDE SEQUENCE</scope>
    <source>
        <strain evidence="7">HW T2.11</strain>
    </source>
</reference>
<keyword evidence="4" id="KW-0406">Ion transport</keyword>
<keyword evidence="8" id="KW-1185">Reference proteome</keyword>
<comment type="similarity">
    <text evidence="2">Belongs to the bacterial solute-binding protein 8 family.</text>
</comment>
<evidence type="ECO:0000313" key="7">
    <source>
        <dbReference type="EMBL" id="MCB8877285.1"/>
    </source>
</evidence>
<dbReference type="Proteomes" id="UP000708298">
    <property type="component" value="Unassembled WGS sequence"/>
</dbReference>
<dbReference type="Gene3D" id="3.40.50.1980">
    <property type="entry name" value="Nitrogenase molybdenum iron protein domain"/>
    <property type="match status" value="2"/>
</dbReference>
<keyword evidence="5" id="KW-0732">Signal</keyword>
<evidence type="ECO:0000313" key="8">
    <source>
        <dbReference type="Proteomes" id="UP000708298"/>
    </source>
</evidence>
<dbReference type="AlphaFoldDB" id="A0A963YUF9"/>
<evidence type="ECO:0000256" key="2">
    <source>
        <dbReference type="ARBA" id="ARBA00008814"/>
    </source>
</evidence>
<keyword evidence="4" id="KW-0408">Iron</keyword>
<keyword evidence="3" id="KW-0813">Transport</keyword>
<reference evidence="7" key="2">
    <citation type="submission" date="2021-01" db="EMBL/GenBank/DDBJ databases">
        <authorList>
            <person name="Mieszkin S."/>
            <person name="Pouder E."/>
            <person name="Alain K."/>
        </authorList>
    </citation>
    <scope>NUCLEOTIDE SEQUENCE</scope>
    <source>
        <strain evidence="7">HW T2.11</strain>
    </source>
</reference>
<comment type="subcellular location">
    <subcellularLocation>
        <location evidence="1">Cell envelope</location>
    </subcellularLocation>
</comment>
<evidence type="ECO:0000256" key="5">
    <source>
        <dbReference type="ARBA" id="ARBA00022729"/>
    </source>
</evidence>
<dbReference type="InterPro" id="IPR051313">
    <property type="entry name" value="Bact_iron-sidero_bind"/>
</dbReference>
<sequence>MADAAGLSPRLVVLDWGLLETLLALGVAPIAAAETGNYARTAATLPVPRSVTDIGLRLDPDLEWISALKPNAILINSAQSAQVPVLKPLAPVWRFTIYDGSGLPLRNAVSVTRNLGGRIGRSQQAGSLVAATQQSLTPLAGYDGRSILLFSFLDATHIALYDRSSLAGNVLSALGLANAWGQGGGGWGVVPLSLPALAQSPEARLICFGPVPQPARRMMAQSPLWRGLPAVRAGRLRFLPPVWNYGALPTAMRLAGLMRAALARPDGQDRVG</sequence>
<dbReference type="GO" id="GO:0030288">
    <property type="term" value="C:outer membrane-bounded periplasmic space"/>
    <property type="evidence" value="ECO:0007669"/>
    <property type="project" value="TreeGrafter"/>
</dbReference>
<comment type="caution">
    <text evidence="7">The sequence shown here is derived from an EMBL/GenBank/DDBJ whole genome shotgun (WGS) entry which is preliminary data.</text>
</comment>
<dbReference type="Pfam" id="PF01497">
    <property type="entry name" value="Peripla_BP_2"/>
    <property type="match status" value="1"/>
</dbReference>
<name>A0A963YUF9_9PROT</name>
<gene>
    <name evidence="7" type="ORF">ASILVAE211_18960</name>
</gene>
<organism evidence="7 8">
    <name type="scientific">Acidisoma silvae</name>
    <dbReference type="NCBI Taxonomy" id="2802396"/>
    <lineage>
        <taxon>Bacteria</taxon>
        <taxon>Pseudomonadati</taxon>
        <taxon>Pseudomonadota</taxon>
        <taxon>Alphaproteobacteria</taxon>
        <taxon>Acetobacterales</taxon>
        <taxon>Acidocellaceae</taxon>
        <taxon>Acidisoma</taxon>
    </lineage>
</organism>